<comment type="caution">
    <text evidence="1">The sequence shown here is derived from an EMBL/GenBank/DDBJ whole genome shotgun (WGS) entry which is preliminary data.</text>
</comment>
<protein>
    <submittedName>
        <fullName evidence="1">Uncharacterized protein</fullName>
    </submittedName>
</protein>
<sequence length="116" mass="13420">MFLDAQFFDSRIVRSSRAIQIEVMNGVTDNQILLFEAHEIAMVAPNITSKAINQMILEWYESKRKIDLYWLRGLQNVTMKEILRGVEVVPWEKFATLQSSAMGTPGANRPYNIFYC</sequence>
<reference evidence="2" key="1">
    <citation type="journal article" date="2015" name="Nat. Genet.">
        <title>The genome and transcriptome of the zoonotic hookworm Ancylostoma ceylanicum identify infection-specific gene families.</title>
        <authorList>
            <person name="Schwarz E.M."/>
            <person name="Hu Y."/>
            <person name="Antoshechkin I."/>
            <person name="Miller M.M."/>
            <person name="Sternberg P.W."/>
            <person name="Aroian R.V."/>
        </authorList>
    </citation>
    <scope>NUCLEOTIDE SEQUENCE</scope>
    <source>
        <strain evidence="2">HY135</strain>
    </source>
</reference>
<evidence type="ECO:0000313" key="1">
    <source>
        <dbReference type="EMBL" id="EYC17662.1"/>
    </source>
</evidence>
<dbReference type="Proteomes" id="UP000024635">
    <property type="component" value="Unassembled WGS sequence"/>
</dbReference>
<proteinExistence type="predicted"/>
<organism evidence="1 2">
    <name type="scientific">Ancylostoma ceylanicum</name>
    <dbReference type="NCBI Taxonomy" id="53326"/>
    <lineage>
        <taxon>Eukaryota</taxon>
        <taxon>Metazoa</taxon>
        <taxon>Ecdysozoa</taxon>
        <taxon>Nematoda</taxon>
        <taxon>Chromadorea</taxon>
        <taxon>Rhabditida</taxon>
        <taxon>Rhabditina</taxon>
        <taxon>Rhabditomorpha</taxon>
        <taxon>Strongyloidea</taxon>
        <taxon>Ancylostomatidae</taxon>
        <taxon>Ancylostomatinae</taxon>
        <taxon>Ancylostoma</taxon>
    </lineage>
</organism>
<name>A0A016US74_9BILA</name>
<gene>
    <name evidence="1" type="primary">Acey_s0030.g2199</name>
    <name evidence="1" type="ORF">Y032_0030g2199</name>
</gene>
<dbReference type="EMBL" id="JARK01001366">
    <property type="protein sequence ID" value="EYC17662.1"/>
    <property type="molecule type" value="Genomic_DNA"/>
</dbReference>
<dbReference type="OrthoDB" id="10558514at2759"/>
<accession>A0A016US74</accession>
<dbReference type="AlphaFoldDB" id="A0A016US74"/>
<evidence type="ECO:0000313" key="2">
    <source>
        <dbReference type="Proteomes" id="UP000024635"/>
    </source>
</evidence>
<keyword evidence="2" id="KW-1185">Reference proteome</keyword>